<feature type="domain" description="DIRP" evidence="3">
    <location>
        <begin position="71"/>
        <end position="111"/>
    </location>
</feature>
<dbReference type="PANTHER" id="PTHR21689">
    <property type="entry name" value="LIN-9"/>
    <property type="match status" value="1"/>
</dbReference>
<proteinExistence type="predicted"/>
<dbReference type="InterPro" id="IPR010561">
    <property type="entry name" value="LIN-9/ALY1"/>
</dbReference>
<evidence type="ECO:0000256" key="2">
    <source>
        <dbReference type="ARBA" id="ARBA00023242"/>
    </source>
</evidence>
<organism evidence="4 5">
    <name type="scientific">Lolium multiflorum</name>
    <name type="common">Italian ryegrass</name>
    <name type="synonym">Lolium perenne subsp. multiflorum</name>
    <dbReference type="NCBI Taxonomy" id="4521"/>
    <lineage>
        <taxon>Eukaryota</taxon>
        <taxon>Viridiplantae</taxon>
        <taxon>Streptophyta</taxon>
        <taxon>Embryophyta</taxon>
        <taxon>Tracheophyta</taxon>
        <taxon>Spermatophyta</taxon>
        <taxon>Magnoliopsida</taxon>
        <taxon>Liliopsida</taxon>
        <taxon>Poales</taxon>
        <taxon>Poaceae</taxon>
        <taxon>BOP clade</taxon>
        <taxon>Pooideae</taxon>
        <taxon>Poodae</taxon>
        <taxon>Poeae</taxon>
        <taxon>Poeae Chloroplast Group 2 (Poeae type)</taxon>
        <taxon>Loliodinae</taxon>
        <taxon>Loliinae</taxon>
        <taxon>Lolium</taxon>
    </lineage>
</organism>
<evidence type="ECO:0000259" key="3">
    <source>
        <dbReference type="Pfam" id="PF06584"/>
    </source>
</evidence>
<dbReference type="GO" id="GO:0017053">
    <property type="term" value="C:transcription repressor complex"/>
    <property type="evidence" value="ECO:0007669"/>
    <property type="project" value="InterPro"/>
</dbReference>
<evidence type="ECO:0000313" key="5">
    <source>
        <dbReference type="Proteomes" id="UP001231189"/>
    </source>
</evidence>
<dbReference type="GO" id="GO:0005654">
    <property type="term" value="C:nucleoplasm"/>
    <property type="evidence" value="ECO:0007669"/>
    <property type="project" value="TreeGrafter"/>
</dbReference>
<accession>A0AAD8WB85</accession>
<dbReference type="GO" id="GO:0006357">
    <property type="term" value="P:regulation of transcription by RNA polymerase II"/>
    <property type="evidence" value="ECO:0007669"/>
    <property type="project" value="TreeGrafter"/>
</dbReference>
<dbReference type="Pfam" id="PF06584">
    <property type="entry name" value="DIRP"/>
    <property type="match status" value="1"/>
</dbReference>
<comment type="subcellular location">
    <subcellularLocation>
        <location evidence="1">Nucleus</location>
    </subcellularLocation>
</comment>
<evidence type="ECO:0000256" key="1">
    <source>
        <dbReference type="ARBA" id="ARBA00004123"/>
    </source>
</evidence>
<keyword evidence="5" id="KW-1185">Reference proteome</keyword>
<protein>
    <recommendedName>
        <fullName evidence="3">DIRP domain-containing protein</fullName>
    </recommendedName>
</protein>
<name>A0AAD8WB85_LOLMU</name>
<dbReference type="GO" id="GO:0051726">
    <property type="term" value="P:regulation of cell cycle"/>
    <property type="evidence" value="ECO:0007669"/>
    <property type="project" value="TreeGrafter"/>
</dbReference>
<dbReference type="GO" id="GO:0006351">
    <property type="term" value="P:DNA-templated transcription"/>
    <property type="evidence" value="ECO:0007669"/>
    <property type="project" value="InterPro"/>
</dbReference>
<keyword evidence="2" id="KW-0539">Nucleus</keyword>
<dbReference type="InterPro" id="IPR033471">
    <property type="entry name" value="DIRP"/>
</dbReference>
<dbReference type="AlphaFoldDB" id="A0AAD8WB85"/>
<sequence>MSSKIFFLEYRPKNLYTDQILAGSILHHNREQMRGEMSMDGIYATLPYFQATKLLLCLSSESLCRWCTYEWFYSAVDYPWFMNNEFVNYLNYAKLRYLSWLTRSEWKTIQRY</sequence>
<dbReference type="Proteomes" id="UP001231189">
    <property type="component" value="Unassembled WGS sequence"/>
</dbReference>
<gene>
    <name evidence="4" type="ORF">QYE76_065462</name>
</gene>
<dbReference type="GO" id="GO:0003677">
    <property type="term" value="F:DNA binding"/>
    <property type="evidence" value="ECO:0007669"/>
    <property type="project" value="TreeGrafter"/>
</dbReference>
<comment type="caution">
    <text evidence="4">The sequence shown here is derived from an EMBL/GenBank/DDBJ whole genome shotgun (WGS) entry which is preliminary data.</text>
</comment>
<dbReference type="PANTHER" id="PTHR21689:SF5">
    <property type="entry name" value="PROTEIN ALWAYS EARLY 1-RELATED"/>
    <property type="match status" value="1"/>
</dbReference>
<dbReference type="EMBL" id="JAUUTY010000004">
    <property type="protein sequence ID" value="KAK1647657.1"/>
    <property type="molecule type" value="Genomic_DNA"/>
</dbReference>
<reference evidence="4" key="1">
    <citation type="submission" date="2023-07" db="EMBL/GenBank/DDBJ databases">
        <title>A chromosome-level genome assembly of Lolium multiflorum.</title>
        <authorList>
            <person name="Chen Y."/>
            <person name="Copetti D."/>
            <person name="Kolliker R."/>
            <person name="Studer B."/>
        </authorList>
    </citation>
    <scope>NUCLEOTIDE SEQUENCE</scope>
    <source>
        <strain evidence="4">02402/16</strain>
        <tissue evidence="4">Leaf</tissue>
    </source>
</reference>
<evidence type="ECO:0000313" key="4">
    <source>
        <dbReference type="EMBL" id="KAK1647657.1"/>
    </source>
</evidence>